<dbReference type="EMBL" id="CM047909">
    <property type="protein sequence ID" value="KAJ0079248.1"/>
    <property type="molecule type" value="Genomic_DNA"/>
</dbReference>
<sequence>MAATPSGVVDASSRADDIDKDMGVTWASKNREVFRVGGVWVFEFEKDTMGVFGSSNITCLEVDSLMKEKNGGKGREWAYVDGSSQEIILLVDLMVNRNAHVVSLSSDDSLGLRSRLTPNSDEDSGCDHSRSPLVRKLGSTKVVFAQLVNGGIEIVRGKDFLRVAKEGGRFHLGSFIEKKPHFHIVQFFAMKMWQKYGFKEVMSNDKGFSFFKIEDEVARKLIEVVKVCMPIEDIDKRKLMIVRVDYHGKPSQCGMCKVFDHKDEVCSQQLRLME</sequence>
<dbReference type="Proteomes" id="UP001164250">
    <property type="component" value="Chromosome 13"/>
</dbReference>
<reference evidence="2" key="1">
    <citation type="journal article" date="2023" name="G3 (Bethesda)">
        <title>Genome assembly and association tests identify interacting loci associated with vigor, precocity, and sex in interspecific pistachio rootstocks.</title>
        <authorList>
            <person name="Palmer W."/>
            <person name="Jacygrad E."/>
            <person name="Sagayaradj S."/>
            <person name="Cavanaugh K."/>
            <person name="Han R."/>
            <person name="Bertier L."/>
            <person name="Beede B."/>
            <person name="Kafkas S."/>
            <person name="Golino D."/>
            <person name="Preece J."/>
            <person name="Michelmore R."/>
        </authorList>
    </citation>
    <scope>NUCLEOTIDE SEQUENCE [LARGE SCALE GENOMIC DNA]</scope>
</reference>
<accession>A0ACC0ZWA0</accession>
<protein>
    <submittedName>
        <fullName evidence="1">Uncharacterized protein</fullName>
    </submittedName>
</protein>
<name>A0ACC0ZWA0_9ROSI</name>
<gene>
    <name evidence="1" type="ORF">Patl1_23588</name>
</gene>
<evidence type="ECO:0000313" key="1">
    <source>
        <dbReference type="EMBL" id="KAJ0079248.1"/>
    </source>
</evidence>
<evidence type="ECO:0000313" key="2">
    <source>
        <dbReference type="Proteomes" id="UP001164250"/>
    </source>
</evidence>
<comment type="caution">
    <text evidence="1">The sequence shown here is derived from an EMBL/GenBank/DDBJ whole genome shotgun (WGS) entry which is preliminary data.</text>
</comment>
<organism evidence="1 2">
    <name type="scientific">Pistacia atlantica</name>
    <dbReference type="NCBI Taxonomy" id="434234"/>
    <lineage>
        <taxon>Eukaryota</taxon>
        <taxon>Viridiplantae</taxon>
        <taxon>Streptophyta</taxon>
        <taxon>Embryophyta</taxon>
        <taxon>Tracheophyta</taxon>
        <taxon>Spermatophyta</taxon>
        <taxon>Magnoliopsida</taxon>
        <taxon>eudicotyledons</taxon>
        <taxon>Gunneridae</taxon>
        <taxon>Pentapetalae</taxon>
        <taxon>rosids</taxon>
        <taxon>malvids</taxon>
        <taxon>Sapindales</taxon>
        <taxon>Anacardiaceae</taxon>
        <taxon>Pistacia</taxon>
    </lineage>
</organism>
<keyword evidence="2" id="KW-1185">Reference proteome</keyword>
<proteinExistence type="predicted"/>